<dbReference type="Pfam" id="PF00975">
    <property type="entry name" value="Thioesterase"/>
    <property type="match status" value="1"/>
</dbReference>
<dbReference type="GO" id="GO:0031177">
    <property type="term" value="F:phosphopantetheine binding"/>
    <property type="evidence" value="ECO:0007669"/>
    <property type="project" value="InterPro"/>
</dbReference>
<dbReference type="SMART" id="SM00823">
    <property type="entry name" value="PKS_PP"/>
    <property type="match status" value="2"/>
</dbReference>
<feature type="domain" description="Carrier" evidence="5">
    <location>
        <begin position="562"/>
        <end position="638"/>
    </location>
</feature>
<dbReference type="InterPro" id="IPR020845">
    <property type="entry name" value="AMP-binding_CS"/>
</dbReference>
<dbReference type="SUPFAM" id="SSF56801">
    <property type="entry name" value="Acetyl-CoA synthetase-like"/>
    <property type="match status" value="2"/>
</dbReference>
<dbReference type="InterPro" id="IPR020806">
    <property type="entry name" value="PKS_PP-bd"/>
</dbReference>
<dbReference type="GO" id="GO:0044550">
    <property type="term" value="P:secondary metabolite biosynthetic process"/>
    <property type="evidence" value="ECO:0007669"/>
    <property type="project" value="UniProtKB-ARBA"/>
</dbReference>
<dbReference type="CDD" id="cd12114">
    <property type="entry name" value="A_NRPS_TlmIV_like"/>
    <property type="match status" value="1"/>
</dbReference>
<dbReference type="Proteomes" id="UP000319557">
    <property type="component" value="Chromosome"/>
</dbReference>
<dbReference type="SUPFAM" id="SSF52777">
    <property type="entry name" value="CoA-dependent acyltransferases"/>
    <property type="match status" value="2"/>
</dbReference>
<feature type="compositionally biased region" description="Polar residues" evidence="4">
    <location>
        <begin position="555"/>
        <end position="564"/>
    </location>
</feature>
<organism evidence="6 7">
    <name type="scientific">Rosistilla ulvae</name>
    <dbReference type="NCBI Taxonomy" id="1930277"/>
    <lineage>
        <taxon>Bacteria</taxon>
        <taxon>Pseudomonadati</taxon>
        <taxon>Planctomycetota</taxon>
        <taxon>Planctomycetia</taxon>
        <taxon>Pirellulales</taxon>
        <taxon>Pirellulaceae</taxon>
        <taxon>Rosistilla</taxon>
    </lineage>
</organism>
<dbReference type="PANTHER" id="PTHR45527:SF1">
    <property type="entry name" value="FATTY ACID SYNTHASE"/>
    <property type="match status" value="1"/>
</dbReference>
<evidence type="ECO:0000259" key="5">
    <source>
        <dbReference type="PROSITE" id="PS50075"/>
    </source>
</evidence>
<evidence type="ECO:0000256" key="4">
    <source>
        <dbReference type="SAM" id="MobiDB-lite"/>
    </source>
</evidence>
<dbReference type="KEGG" id="ruv:EC9_54720"/>
<evidence type="ECO:0000256" key="1">
    <source>
        <dbReference type="ARBA" id="ARBA00001957"/>
    </source>
</evidence>
<name>A0A517M8N6_9BACT</name>
<dbReference type="FunFam" id="3.40.50.980:FF:000001">
    <property type="entry name" value="Non-ribosomal peptide synthetase"/>
    <property type="match status" value="1"/>
</dbReference>
<keyword evidence="3" id="KW-0597">Phosphoprotein</keyword>
<sequence length="1996" mass="220309">MHPIRLSRIGMNSESLGMGRVASPSLGDCGDLCARLTAEEQDKLVQLWNQTEHGWDDSPCLHDLFTVQARRTPQATAVIHADQHLTYEELDDQSQRVACRLIDLGVGTEQPVGVVADGTPAAYIGLLGILKAGAAYLPIDPCFPADRIRFILQDADVRFVVGELDAAVVEELPDVQVIPTAGLPAADADRLPKVSPNSLAYVLFTSGSTGKPKGVMLNHEGPVNTVRDVNLSFDVQASDRVLALSSLGFDLSVYDLFGMFAVGGAIVLPTLDQSRDPESWGMLVQRHCVTIWNTVPALMEMFVTHLDDAARVPSLRRVMLSGDWIPVTLPARIRSIAPHAQLYSLGGSTEASIWTVIYPIDDVDPDWRSIPYGKPLRNQRCYVVDSEQKLCKIGEPGELCLGGIGVAKGYVNRPELTQERFIPDPFSPGDTLYLTGDLCRYGEDGNLEFLGRQDHQVKIRGYRIGLGEIDAETQKLPAVRDAVVIASDEEAGARLIAYVVFETGQQLTLEELQTQLAASLPKYMLPAALVPLDRLPLTANGKIDRKGLPPPTVQREPSQTQRPTNPTEAFVCEVLSELLHRDDIDPRDGFIALGGNSLLAVALASRLKTAFGIQIQYWDILANSPNAIQLAARIETHHQSPQSVANTLVEIGSTPLDEAPLSYQQQQIWVEHFLKSNRARYNIPLVYDLVGDVDLSALQQAFTLLIDRHAILRTLYTPTSSGLTQRPIEPTQFTLDSVDLRQIASETQKQTLDARTHAFVSEGFDLDHQIPIRAAHFQLSPNQSRLVVSVHHIAFDGHSIDLLHRDLASLYQSIVDRKRPTLAALPYQYANYALAQQTAGGSDLLDADRAYWQRQLSGELPQLDLPCDASDAAESEGDTISLQIDRNLLDAARKYSSDRQSTLFVTLLAAIKATLFRYTGQQDLIIGSAVAARPEAEMEDLIGYFINVLPLRTQFAASESFDALQTKVRETTLSAMAHQNYPLELMKREIFASQGTGTSPFRVLFVLENEPCSLELTGIEARRVPMETQTAKFDLLIAASESDASLRIDLQYRCQNFCRERIVYFGEHLTTLLSAAVEAPATPVDRLQMLPASHRASLLQGPIGRSALTGDSNATEQCEDSDRRLSPSVLTLFDAQVVRSPDDTAVCFEEQTFSYAELDRRATILASRLIEMGVLPDLPVALSITRSPEMVIAVLAVLKAGGCYVPIDPALPRHRRKQILDDCQPRVLLTLTGLTDDLELNESATPCLRLDTFDFSKDPASPIESPALSAENLAYILYTSGSTGKPKGVAMTHGAVGNLIAWQLENSQSDQTTKTLQFASLGFDVSFQEIFATLCSGGQLELVSEDRQQDLHRLWKFIVDAKIGRIFVPFVGLRTLCEIAGDSAREASLREVITAGEQLQITPAVRKFFQQQPGCRLWNHYGPTETHVATGYRLAADPSTWPAIPPIGKPIDRCVAVVLDEHMQPLPQGIEGELYLGGACVARGYYQNPSLTQKRFVSGPLATPACDRMYRTGDICRLNWDGELEFVRRNDDQIKLRGHRVELSEIETVLNQHADVKQAVVCFDPSSLGGHLIAYVLSDSEEIRVDDLKQFLQSRLPAYMLPNAFCIVDDFPKTASGKIDRKRLPKVSPSVDASERQATEASSPNDPLIARLLEIWRSVLDTDQIDAHSNFFDCGGDSLAAALLFARMESEFGQALSITKLVECPTVTKLAELYRQDDDRVEGCWNEVMRIDPQQSASTAAPLFCLPGIDGHLLNFRDLAAAIGHDRPVYGLQPYGLDGNSSPCTSIEEIASRHVQEIRRVMPNGPYHLAGFSFGGVVAYEISQQLRRAGEQVTLAILDAYTGLPKLAPLYQRFAFHLRFARQCDGCQRWKYLAERVTGLVAAIQHRFGWITMEQRLERIINAKGNYAKVAAMNMTALDEYRPTAAQGPATLYRAKFRADWPGQDATDPNMGWGNVFDTDDLDVIEVEGAHANMLSEAKLAGLVEHLRRTMSRDDV</sequence>
<dbReference type="InterPro" id="IPR020802">
    <property type="entry name" value="TesA-like"/>
</dbReference>
<dbReference type="GO" id="GO:0043041">
    <property type="term" value="P:amino acid activation for nonribosomal peptide biosynthetic process"/>
    <property type="evidence" value="ECO:0007669"/>
    <property type="project" value="TreeGrafter"/>
</dbReference>
<dbReference type="PROSITE" id="PS00012">
    <property type="entry name" value="PHOSPHOPANTETHEINE"/>
    <property type="match status" value="1"/>
</dbReference>
<dbReference type="NCBIfam" id="TIGR01733">
    <property type="entry name" value="AA-adenyl-dom"/>
    <property type="match status" value="2"/>
</dbReference>
<dbReference type="Pfam" id="PF00501">
    <property type="entry name" value="AMP-binding"/>
    <property type="match status" value="2"/>
</dbReference>
<dbReference type="Gene3D" id="3.40.50.980">
    <property type="match status" value="4"/>
</dbReference>
<dbReference type="InterPro" id="IPR006162">
    <property type="entry name" value="Ppantetheine_attach_site"/>
</dbReference>
<dbReference type="InterPro" id="IPR001031">
    <property type="entry name" value="Thioesterase"/>
</dbReference>
<gene>
    <name evidence="6" type="primary">dhbF</name>
    <name evidence="6" type="ORF">EC9_54720</name>
</gene>
<dbReference type="Pfam" id="PF13193">
    <property type="entry name" value="AMP-binding_C"/>
    <property type="match status" value="2"/>
</dbReference>
<dbReference type="CDD" id="cd19531">
    <property type="entry name" value="LCL_NRPS-like"/>
    <property type="match status" value="1"/>
</dbReference>
<evidence type="ECO:0000256" key="3">
    <source>
        <dbReference type="ARBA" id="ARBA00022553"/>
    </source>
</evidence>
<comment type="cofactor">
    <cofactor evidence="1">
        <name>pantetheine 4'-phosphate</name>
        <dbReference type="ChEBI" id="CHEBI:47942"/>
    </cofactor>
</comment>
<dbReference type="Gene3D" id="3.40.50.1820">
    <property type="entry name" value="alpha/beta hydrolase"/>
    <property type="match status" value="2"/>
</dbReference>
<dbReference type="EMBL" id="CP036261">
    <property type="protein sequence ID" value="QDS91248.1"/>
    <property type="molecule type" value="Genomic_DNA"/>
</dbReference>
<reference evidence="6 7" key="1">
    <citation type="submission" date="2019-02" db="EMBL/GenBank/DDBJ databases">
        <title>Deep-cultivation of Planctomycetes and their phenomic and genomic characterization uncovers novel biology.</title>
        <authorList>
            <person name="Wiegand S."/>
            <person name="Jogler M."/>
            <person name="Boedeker C."/>
            <person name="Pinto D."/>
            <person name="Vollmers J."/>
            <person name="Rivas-Marin E."/>
            <person name="Kohn T."/>
            <person name="Peeters S.H."/>
            <person name="Heuer A."/>
            <person name="Rast P."/>
            <person name="Oberbeckmann S."/>
            <person name="Bunk B."/>
            <person name="Jeske O."/>
            <person name="Meyerdierks A."/>
            <person name="Storesund J.E."/>
            <person name="Kallscheuer N."/>
            <person name="Luecker S."/>
            <person name="Lage O.M."/>
            <person name="Pohl T."/>
            <person name="Merkel B.J."/>
            <person name="Hornburger P."/>
            <person name="Mueller R.-W."/>
            <person name="Bruemmer F."/>
            <person name="Labrenz M."/>
            <person name="Spormann A.M."/>
            <person name="Op den Camp H."/>
            <person name="Overmann J."/>
            <person name="Amann R."/>
            <person name="Jetten M.S.M."/>
            <person name="Mascher T."/>
            <person name="Medema M.H."/>
            <person name="Devos D.P."/>
            <person name="Kaster A.-K."/>
            <person name="Ovreas L."/>
            <person name="Rohde M."/>
            <person name="Galperin M.Y."/>
            <person name="Jogler C."/>
        </authorList>
    </citation>
    <scope>NUCLEOTIDE SEQUENCE [LARGE SCALE GENOMIC DNA]</scope>
    <source>
        <strain evidence="6 7">EC9</strain>
    </source>
</reference>
<dbReference type="GO" id="GO:0003824">
    <property type="term" value="F:catalytic activity"/>
    <property type="evidence" value="ECO:0007669"/>
    <property type="project" value="InterPro"/>
</dbReference>
<dbReference type="InterPro" id="IPR010071">
    <property type="entry name" value="AA_adenyl_dom"/>
</dbReference>
<dbReference type="PROSITE" id="PS00455">
    <property type="entry name" value="AMP_BINDING"/>
    <property type="match status" value="2"/>
</dbReference>
<dbReference type="InterPro" id="IPR045851">
    <property type="entry name" value="AMP-bd_C_sf"/>
</dbReference>
<dbReference type="InterPro" id="IPR025110">
    <property type="entry name" value="AMP-bd_C"/>
</dbReference>
<evidence type="ECO:0000313" key="6">
    <source>
        <dbReference type="EMBL" id="QDS91248.1"/>
    </source>
</evidence>
<dbReference type="InterPro" id="IPR001242">
    <property type="entry name" value="Condensation_dom"/>
</dbReference>
<dbReference type="Gene3D" id="3.30.300.30">
    <property type="match status" value="2"/>
</dbReference>
<dbReference type="FunFam" id="3.40.50.12780:FF:000012">
    <property type="entry name" value="Non-ribosomal peptide synthetase"/>
    <property type="match status" value="1"/>
</dbReference>
<dbReference type="PROSITE" id="PS50075">
    <property type="entry name" value="CARRIER"/>
    <property type="match status" value="2"/>
</dbReference>
<feature type="domain" description="Carrier" evidence="5">
    <location>
        <begin position="1643"/>
        <end position="1718"/>
    </location>
</feature>
<accession>A0A517M8N6</accession>
<dbReference type="InterPro" id="IPR029058">
    <property type="entry name" value="AB_hydrolase_fold"/>
</dbReference>
<proteinExistence type="predicted"/>
<dbReference type="InterPro" id="IPR023213">
    <property type="entry name" value="CAT-like_dom_sf"/>
</dbReference>
<dbReference type="FunFam" id="3.30.300.30:FF:000010">
    <property type="entry name" value="Enterobactin synthetase component F"/>
    <property type="match status" value="1"/>
</dbReference>
<dbReference type="Gene3D" id="3.30.559.10">
    <property type="entry name" value="Chloramphenicol acetyltransferase-like domain"/>
    <property type="match status" value="1"/>
</dbReference>
<dbReference type="InterPro" id="IPR009081">
    <property type="entry name" value="PP-bd_ACP"/>
</dbReference>
<dbReference type="Gene3D" id="2.30.38.10">
    <property type="entry name" value="Luciferase, Domain 3"/>
    <property type="match status" value="2"/>
</dbReference>
<dbReference type="GO" id="GO:0005737">
    <property type="term" value="C:cytoplasm"/>
    <property type="evidence" value="ECO:0007669"/>
    <property type="project" value="TreeGrafter"/>
</dbReference>
<dbReference type="PANTHER" id="PTHR45527">
    <property type="entry name" value="NONRIBOSOMAL PEPTIDE SYNTHETASE"/>
    <property type="match status" value="1"/>
</dbReference>
<protein>
    <submittedName>
        <fullName evidence="6">Dimodular nonribosomal peptide synthase</fullName>
    </submittedName>
</protein>
<dbReference type="Pfam" id="PF00668">
    <property type="entry name" value="Condensation"/>
    <property type="match status" value="1"/>
</dbReference>
<evidence type="ECO:0000313" key="7">
    <source>
        <dbReference type="Proteomes" id="UP000319557"/>
    </source>
</evidence>
<evidence type="ECO:0000256" key="2">
    <source>
        <dbReference type="ARBA" id="ARBA00022450"/>
    </source>
</evidence>
<dbReference type="SMART" id="SM00824">
    <property type="entry name" value="PKS_TE"/>
    <property type="match status" value="1"/>
</dbReference>
<dbReference type="Gene3D" id="1.10.1200.10">
    <property type="entry name" value="ACP-like"/>
    <property type="match status" value="1"/>
</dbReference>
<dbReference type="InterPro" id="IPR000873">
    <property type="entry name" value="AMP-dep_synth/lig_dom"/>
</dbReference>
<dbReference type="Pfam" id="PF00550">
    <property type="entry name" value="PP-binding"/>
    <property type="match status" value="2"/>
</dbReference>
<dbReference type="SUPFAM" id="SSF53474">
    <property type="entry name" value="alpha/beta-Hydrolases"/>
    <property type="match status" value="1"/>
</dbReference>
<feature type="region of interest" description="Disordered" evidence="4">
    <location>
        <begin position="541"/>
        <end position="564"/>
    </location>
</feature>
<dbReference type="SUPFAM" id="SSF47336">
    <property type="entry name" value="ACP-like"/>
    <property type="match status" value="2"/>
</dbReference>
<dbReference type="NCBIfam" id="NF003417">
    <property type="entry name" value="PRK04813.1"/>
    <property type="match status" value="2"/>
</dbReference>
<keyword evidence="2" id="KW-0596">Phosphopantetheine</keyword>
<keyword evidence="7" id="KW-1185">Reference proteome</keyword>
<dbReference type="Gene3D" id="3.30.559.30">
    <property type="entry name" value="Nonribosomal peptide synthetase, condensation domain"/>
    <property type="match status" value="1"/>
</dbReference>
<dbReference type="InterPro" id="IPR036736">
    <property type="entry name" value="ACP-like_sf"/>
</dbReference>
<dbReference type="RefSeq" id="WP_246105887.1">
    <property type="nucleotide sequence ID" value="NZ_CP036261.1"/>
</dbReference>